<proteinExistence type="inferred from homology"/>
<dbReference type="Gene3D" id="3.50.30.60">
    <property type="entry name" value="LD-carboxypeptidase A C-terminal domain-like"/>
    <property type="match status" value="1"/>
</dbReference>
<evidence type="ECO:0000259" key="4">
    <source>
        <dbReference type="Pfam" id="PF02016"/>
    </source>
</evidence>
<dbReference type="SUPFAM" id="SSF52317">
    <property type="entry name" value="Class I glutamine amidotransferase-like"/>
    <property type="match status" value="1"/>
</dbReference>
<keyword evidence="2" id="KW-0378">Hydrolase</keyword>
<evidence type="ECO:0000313" key="6">
    <source>
        <dbReference type="EMBL" id="RKL67227.1"/>
    </source>
</evidence>
<keyword evidence="6" id="KW-0645">Protease</keyword>
<evidence type="ECO:0000259" key="5">
    <source>
        <dbReference type="Pfam" id="PF17676"/>
    </source>
</evidence>
<dbReference type="InterPro" id="IPR040449">
    <property type="entry name" value="Peptidase_S66_N"/>
</dbReference>
<dbReference type="Pfam" id="PF02016">
    <property type="entry name" value="Peptidase_S66"/>
    <property type="match status" value="1"/>
</dbReference>
<dbReference type="RefSeq" id="WP_110937286.1">
    <property type="nucleotide sequence ID" value="NZ_KZ614146.1"/>
</dbReference>
<dbReference type="AlphaFoldDB" id="A0A3A9K3K3"/>
<dbReference type="SUPFAM" id="SSF141986">
    <property type="entry name" value="LD-carboxypeptidase A C-terminal domain-like"/>
    <property type="match status" value="1"/>
</dbReference>
<name>A0A3A9K3K3_9BACI</name>
<protein>
    <submittedName>
        <fullName evidence="6">LD-carboxypeptidase</fullName>
    </submittedName>
</protein>
<dbReference type="Gene3D" id="3.40.50.10740">
    <property type="entry name" value="Class I glutamine amidotransferase-like"/>
    <property type="match status" value="1"/>
</dbReference>
<gene>
    <name evidence="6" type="ORF">CR203_12015</name>
</gene>
<dbReference type="InterPro" id="IPR040921">
    <property type="entry name" value="Peptidase_S66C"/>
</dbReference>
<dbReference type="InterPro" id="IPR029062">
    <property type="entry name" value="Class_I_gatase-like"/>
</dbReference>
<dbReference type="PIRSF" id="PIRSF028757">
    <property type="entry name" value="LD-carboxypeptidase"/>
    <property type="match status" value="1"/>
</dbReference>
<dbReference type="GO" id="GO:0004180">
    <property type="term" value="F:carboxypeptidase activity"/>
    <property type="evidence" value="ECO:0007669"/>
    <property type="project" value="UniProtKB-KW"/>
</dbReference>
<evidence type="ECO:0000313" key="7">
    <source>
        <dbReference type="Proteomes" id="UP000281498"/>
    </source>
</evidence>
<evidence type="ECO:0000256" key="2">
    <source>
        <dbReference type="ARBA" id="ARBA00022801"/>
    </source>
</evidence>
<dbReference type="InterPro" id="IPR003507">
    <property type="entry name" value="S66_fam"/>
</dbReference>
<feature type="active site" description="Charge relay system" evidence="3">
    <location>
        <position position="242"/>
    </location>
</feature>
<dbReference type="EMBL" id="PDOE01000004">
    <property type="protein sequence ID" value="RKL67227.1"/>
    <property type="molecule type" value="Genomic_DNA"/>
</dbReference>
<feature type="active site" description="Charge relay system" evidence="3">
    <location>
        <position position="315"/>
    </location>
</feature>
<comment type="caution">
    <text evidence="6">The sequence shown here is derived from an EMBL/GenBank/DDBJ whole genome shotgun (WGS) entry which is preliminary data.</text>
</comment>
<feature type="active site" description="Nucleophile" evidence="3">
    <location>
        <position position="113"/>
    </location>
</feature>
<accession>A0A3A9K3K3</accession>
<comment type="similarity">
    <text evidence="1">Belongs to the peptidase S66 family.</text>
</comment>
<dbReference type="Pfam" id="PF17676">
    <property type="entry name" value="Peptidase_S66C"/>
    <property type="match status" value="1"/>
</dbReference>
<dbReference type="PANTHER" id="PTHR30237:SF4">
    <property type="entry name" value="LD-CARBOXYPEPTIDASE C-TERMINAL DOMAIN-CONTAINING PROTEIN"/>
    <property type="match status" value="1"/>
</dbReference>
<sequence length="346" mass="39553">MLKPKRLKIGSRIAIISPSNGLPFLFPEIYELGLTNLKEILGFEYVEMPTARMEPEELYNNPQARANDINKCFEDDRIDGIITSIGGYEAVRILPFLNTEMIIQNPKLIMGFSDATTFLSYLNQLGLLTFYGPSVMAGLAQMESLPSAYIDHLKAILLSNQYPYTYSPYDKWSNGYKDWSNLETLGECKEFHDNEYGWTFLQGNSVEQGELWGGCIEVLEFMKSTKYWPNESFWNGKILIFETSEEKPSPLEVGYMLRNYGMQEIFSQIKGVIFGRAKDYSSEEKKELNQMIVKIIRDEFGQDRIPIVTDVDFGHTDPKLIMPLGGKVELNPLTNKITLIESPFSN</sequence>
<evidence type="ECO:0000256" key="3">
    <source>
        <dbReference type="PIRSR" id="PIRSR028757-1"/>
    </source>
</evidence>
<dbReference type="Proteomes" id="UP000281498">
    <property type="component" value="Unassembled WGS sequence"/>
</dbReference>
<keyword evidence="7" id="KW-1185">Reference proteome</keyword>
<feature type="domain" description="LD-carboxypeptidase N-terminal" evidence="4">
    <location>
        <begin position="13"/>
        <end position="132"/>
    </location>
</feature>
<dbReference type="CDD" id="cd07062">
    <property type="entry name" value="Peptidase_S66_mccF_like"/>
    <property type="match status" value="1"/>
</dbReference>
<dbReference type="PANTHER" id="PTHR30237">
    <property type="entry name" value="MURAMOYLTETRAPEPTIDE CARBOXYPEPTIDASE"/>
    <property type="match status" value="1"/>
</dbReference>
<dbReference type="InterPro" id="IPR027478">
    <property type="entry name" value="LdcA_N"/>
</dbReference>
<dbReference type="InterPro" id="IPR027461">
    <property type="entry name" value="Carboxypeptidase_A_C_sf"/>
</dbReference>
<reference evidence="6 7" key="1">
    <citation type="submission" date="2017-10" db="EMBL/GenBank/DDBJ databases">
        <title>Bacillus sp. nov., a halophilic bacterium isolated from a Keqin Lake.</title>
        <authorList>
            <person name="Wang H."/>
        </authorList>
    </citation>
    <scope>NUCLEOTIDE SEQUENCE [LARGE SCALE GENOMIC DNA]</scope>
    <source>
        <strain evidence="6 7">KCTC 13187</strain>
    </source>
</reference>
<feature type="domain" description="LD-carboxypeptidase C-terminal" evidence="5">
    <location>
        <begin position="208"/>
        <end position="330"/>
    </location>
</feature>
<organism evidence="6 7">
    <name type="scientific">Salipaludibacillus neizhouensis</name>
    <dbReference type="NCBI Taxonomy" id="885475"/>
    <lineage>
        <taxon>Bacteria</taxon>
        <taxon>Bacillati</taxon>
        <taxon>Bacillota</taxon>
        <taxon>Bacilli</taxon>
        <taxon>Bacillales</taxon>
        <taxon>Bacillaceae</taxon>
    </lineage>
</organism>
<evidence type="ECO:0000256" key="1">
    <source>
        <dbReference type="ARBA" id="ARBA00010233"/>
    </source>
</evidence>
<dbReference type="OrthoDB" id="9807329at2"/>
<keyword evidence="6" id="KW-0121">Carboxypeptidase</keyword>